<accession>A0A930EER5</accession>
<dbReference type="EMBL" id="JABZQH010000229">
    <property type="protein sequence ID" value="MBF1352664.1"/>
    <property type="molecule type" value="Genomic_DNA"/>
</dbReference>
<feature type="non-terminal residue" evidence="1">
    <location>
        <position position="101"/>
    </location>
</feature>
<dbReference type="Proteomes" id="UP000722050">
    <property type="component" value="Unassembled WGS sequence"/>
</dbReference>
<gene>
    <name evidence="1" type="ORF">HXM71_06075</name>
</gene>
<protein>
    <submittedName>
        <fullName evidence="1">Uncharacterized protein</fullName>
    </submittedName>
</protein>
<sequence length="101" mass="11501">MIEKLAKTVEVTGKAAEKQPDNKFDPDKRVNFEQDKVDKKLEDKSFDPDKRIEVPGAEANFNKLESNVDVNGAFKDCIDDVKSKSEYPETVKIKADEIQLR</sequence>
<dbReference type="AlphaFoldDB" id="A0A930EER5"/>
<reference evidence="1" key="1">
    <citation type="submission" date="2020-04" db="EMBL/GenBank/DDBJ databases">
        <title>Deep metagenomics examines the oral microbiome during advanced dental caries in children, revealing novel taxa and co-occurrences with host molecules.</title>
        <authorList>
            <person name="Baker J.L."/>
            <person name="Morton J.T."/>
            <person name="Dinis M."/>
            <person name="Alvarez R."/>
            <person name="Tran N.C."/>
            <person name="Knight R."/>
            <person name="Edlund A."/>
        </authorList>
    </citation>
    <scope>NUCLEOTIDE SEQUENCE</scope>
    <source>
        <strain evidence="1">JCVI_24_bin.8</strain>
    </source>
</reference>
<evidence type="ECO:0000313" key="2">
    <source>
        <dbReference type="Proteomes" id="UP000722050"/>
    </source>
</evidence>
<name>A0A930EER5_9FIRM</name>
<comment type="caution">
    <text evidence="1">The sequence shown here is derived from an EMBL/GenBank/DDBJ whole genome shotgun (WGS) entry which is preliminary data.</text>
</comment>
<organism evidence="1 2">
    <name type="scientific">Mogibacterium diversum</name>
    <dbReference type="NCBI Taxonomy" id="114527"/>
    <lineage>
        <taxon>Bacteria</taxon>
        <taxon>Bacillati</taxon>
        <taxon>Bacillota</taxon>
        <taxon>Clostridia</taxon>
        <taxon>Peptostreptococcales</taxon>
        <taxon>Anaerovoracaceae</taxon>
        <taxon>Mogibacterium</taxon>
    </lineage>
</organism>
<proteinExistence type="predicted"/>
<evidence type="ECO:0000313" key="1">
    <source>
        <dbReference type="EMBL" id="MBF1352664.1"/>
    </source>
</evidence>